<keyword evidence="3" id="KW-1185">Reference proteome</keyword>
<accession>A0A158J527</accession>
<comment type="caution">
    <text evidence="2">The sequence shown here is derived from an EMBL/GenBank/DDBJ whole genome shotgun (WGS) entry which is preliminary data.</text>
</comment>
<dbReference type="Proteomes" id="UP000055019">
    <property type="component" value="Unassembled WGS sequence"/>
</dbReference>
<sequence>MKVPVTDRLVPLGLTLFGAALFGLAGYGLLKFFLSLLLLLHGDY</sequence>
<keyword evidence="1" id="KW-1133">Transmembrane helix</keyword>
<reference evidence="2" key="1">
    <citation type="submission" date="2016-01" db="EMBL/GenBank/DDBJ databases">
        <authorList>
            <person name="Peeters C."/>
        </authorList>
    </citation>
    <scope>NUCLEOTIDE SEQUENCE [LARGE SCALE GENOMIC DNA]</scope>
    <source>
        <strain evidence="2">LMG 29317</strain>
    </source>
</reference>
<keyword evidence="1" id="KW-0812">Transmembrane</keyword>
<name>A0A158J527_9BURK</name>
<keyword evidence="1" id="KW-0472">Membrane</keyword>
<evidence type="ECO:0000313" key="2">
    <source>
        <dbReference type="EMBL" id="SAL63967.1"/>
    </source>
</evidence>
<evidence type="ECO:0000256" key="1">
    <source>
        <dbReference type="SAM" id="Phobius"/>
    </source>
</evidence>
<dbReference type="EMBL" id="FCOM02000013">
    <property type="protein sequence ID" value="SAL63967.1"/>
    <property type="molecule type" value="Genomic_DNA"/>
</dbReference>
<protein>
    <submittedName>
        <fullName evidence="2">Uncharacterized protein</fullName>
    </submittedName>
</protein>
<gene>
    <name evidence="2" type="ORF">AWB74_03410</name>
</gene>
<dbReference type="AlphaFoldDB" id="A0A158J527"/>
<organism evidence="2 3">
    <name type="scientific">Caballeronia arvi</name>
    <dbReference type="NCBI Taxonomy" id="1777135"/>
    <lineage>
        <taxon>Bacteria</taxon>
        <taxon>Pseudomonadati</taxon>
        <taxon>Pseudomonadota</taxon>
        <taxon>Betaproteobacteria</taxon>
        <taxon>Burkholderiales</taxon>
        <taxon>Burkholderiaceae</taxon>
        <taxon>Caballeronia</taxon>
    </lineage>
</organism>
<evidence type="ECO:0000313" key="3">
    <source>
        <dbReference type="Proteomes" id="UP000055019"/>
    </source>
</evidence>
<proteinExistence type="predicted"/>
<feature type="transmembrane region" description="Helical" evidence="1">
    <location>
        <begin position="12"/>
        <end position="40"/>
    </location>
</feature>